<keyword evidence="5" id="KW-0732">Signal</keyword>
<dbReference type="PROSITE" id="PS51352">
    <property type="entry name" value="THIOREDOXIN_2"/>
    <property type="match status" value="1"/>
</dbReference>
<keyword evidence="4" id="KW-0676">Redox-active center</keyword>
<dbReference type="InterPro" id="IPR012336">
    <property type="entry name" value="Thioredoxin-like_fold"/>
</dbReference>
<dbReference type="Proteomes" id="UP000020529">
    <property type="component" value="Unassembled WGS sequence"/>
</dbReference>
<dbReference type="CDD" id="cd02966">
    <property type="entry name" value="TlpA_like_family"/>
    <property type="match status" value="1"/>
</dbReference>
<feature type="signal peptide" evidence="5">
    <location>
        <begin position="1"/>
        <end position="20"/>
    </location>
</feature>
<dbReference type="GO" id="GO:0030313">
    <property type="term" value="C:cell envelope"/>
    <property type="evidence" value="ECO:0007669"/>
    <property type="project" value="UniProtKB-SubCell"/>
</dbReference>
<proteinExistence type="predicted"/>
<accession>A0A015UFV0</accession>
<evidence type="ECO:0000313" key="7">
    <source>
        <dbReference type="EMBL" id="EXY72833.1"/>
    </source>
</evidence>
<protein>
    <submittedName>
        <fullName evidence="7">AhpC/TSA family protein</fullName>
    </submittedName>
</protein>
<organism evidence="7 8">
    <name type="scientific">Bacteroides fragilis str. 3988T(B)14</name>
    <dbReference type="NCBI Taxonomy" id="1339315"/>
    <lineage>
        <taxon>Bacteria</taxon>
        <taxon>Pseudomonadati</taxon>
        <taxon>Bacteroidota</taxon>
        <taxon>Bacteroidia</taxon>
        <taxon>Bacteroidales</taxon>
        <taxon>Bacteroidaceae</taxon>
        <taxon>Bacteroides</taxon>
    </lineage>
</organism>
<evidence type="ECO:0000259" key="6">
    <source>
        <dbReference type="PROSITE" id="PS51352"/>
    </source>
</evidence>
<dbReference type="PANTHER" id="PTHR42852">
    <property type="entry name" value="THIOL:DISULFIDE INTERCHANGE PROTEIN DSBE"/>
    <property type="match status" value="1"/>
</dbReference>
<dbReference type="SUPFAM" id="SSF52833">
    <property type="entry name" value="Thioredoxin-like"/>
    <property type="match status" value="1"/>
</dbReference>
<gene>
    <name evidence="7" type="ORF">M124_3404</name>
</gene>
<comment type="caution">
    <text evidence="7">The sequence shown here is derived from an EMBL/GenBank/DDBJ whole genome shotgun (WGS) entry which is preliminary data.</text>
</comment>
<name>A0A015UFV0_BACFG</name>
<dbReference type="InterPro" id="IPR036249">
    <property type="entry name" value="Thioredoxin-like_sf"/>
</dbReference>
<evidence type="ECO:0000256" key="4">
    <source>
        <dbReference type="ARBA" id="ARBA00023284"/>
    </source>
</evidence>
<evidence type="ECO:0000256" key="1">
    <source>
        <dbReference type="ARBA" id="ARBA00004196"/>
    </source>
</evidence>
<dbReference type="PANTHER" id="PTHR42852:SF6">
    <property type="entry name" value="THIOL:DISULFIDE INTERCHANGE PROTEIN DSBE"/>
    <property type="match status" value="1"/>
</dbReference>
<dbReference type="EMBL" id="JGCY01000389">
    <property type="protein sequence ID" value="EXY72833.1"/>
    <property type="molecule type" value="Genomic_DNA"/>
</dbReference>
<dbReference type="Gene3D" id="3.40.30.10">
    <property type="entry name" value="Glutaredoxin"/>
    <property type="match status" value="1"/>
</dbReference>
<evidence type="ECO:0000256" key="5">
    <source>
        <dbReference type="SAM" id="SignalP"/>
    </source>
</evidence>
<dbReference type="GO" id="GO:0017004">
    <property type="term" value="P:cytochrome complex assembly"/>
    <property type="evidence" value="ECO:0007669"/>
    <property type="project" value="UniProtKB-KW"/>
</dbReference>
<feature type="domain" description="Thioredoxin" evidence="6">
    <location>
        <begin position="487"/>
        <end position="633"/>
    </location>
</feature>
<evidence type="ECO:0000256" key="3">
    <source>
        <dbReference type="ARBA" id="ARBA00023157"/>
    </source>
</evidence>
<reference evidence="7 8" key="1">
    <citation type="submission" date="2014-02" db="EMBL/GenBank/DDBJ databases">
        <authorList>
            <person name="Sears C."/>
            <person name="Carroll K."/>
            <person name="Sack B.R."/>
            <person name="Qadri F."/>
            <person name="Myers L.L."/>
            <person name="Chung G.-T."/>
            <person name="Escheverria P."/>
            <person name="Fraser C.M."/>
            <person name="Sadzewicz L."/>
            <person name="Shefchek K.A."/>
            <person name="Tallon L."/>
            <person name="Das S.P."/>
            <person name="Daugherty S."/>
            <person name="Mongodin E.F."/>
        </authorList>
    </citation>
    <scope>NUCLEOTIDE SEQUENCE [LARGE SCALE GENOMIC DNA]</scope>
    <source>
        <strain evidence="8">3988T(B)14</strain>
    </source>
</reference>
<dbReference type="InterPro" id="IPR050553">
    <property type="entry name" value="Thioredoxin_ResA/DsbE_sf"/>
</dbReference>
<comment type="subcellular location">
    <subcellularLocation>
        <location evidence="1">Cell envelope</location>
    </subcellularLocation>
</comment>
<dbReference type="Pfam" id="PF13905">
    <property type="entry name" value="Thioredoxin_8"/>
    <property type="match status" value="1"/>
</dbReference>
<dbReference type="InterPro" id="IPR013766">
    <property type="entry name" value="Thioredoxin_domain"/>
</dbReference>
<dbReference type="PATRIC" id="fig|1339315.3.peg.4065"/>
<keyword evidence="2" id="KW-0201">Cytochrome c-type biogenesis</keyword>
<evidence type="ECO:0000256" key="2">
    <source>
        <dbReference type="ARBA" id="ARBA00022748"/>
    </source>
</evidence>
<dbReference type="RefSeq" id="WP_032588616.1">
    <property type="nucleotide sequence ID" value="NZ_JGCY01000389.1"/>
</dbReference>
<sequence>MKKITFIAILLLCICSLTKAKEKVIEQPPFIAWTSTSIQVDKVVLSDTATVLYIKAFYHPKQWIRISGQSFLKDNNGETYALRSGIGIKPDTEFWMPESGEGEFRLVFPPIPTSATSIDFSEGDNVQGAFKIWGIQLKGKALPELLLPQEAIVHKIDINDELPEPKIEYKDATIKGRILDYRPGLVSKIVPIIFDPVKGAYESEEVKINNDGTFVTRVKVPTTTSAAIRLFGKMITFYAVPGEESSVIINTRELCRQQSKFHKDDKPYGEAVYFGGTLAGLSQEYSNCTLKTSILNDYRQLFKDVAGMDAGAYKDFIYGKRTNLLASIEKAPISKALKAVLGNQVDAEAAQAISLTEMVIKQAYTMEHKMSKEEAREYFNTAQIELPENYYANAFRPLASINTMAALYNSKLSELIPYYLRRRTDELTKAWGTDKGIYFDINKAGELYSSIKEFTPLTAEQEVILATLPPACQNEVRDANNQLLKTLEANKKKTGFTINEAGDVSNEELFSSIISKYRGKVILVDFWATWCGPCRMANKAMLPLKEELKGKDIVYLYITGETSPLKTWENMIPDIHGEHFRLTDAQWSFLGDKFDIRGVPTYLIIDREGNVKHQKTGFPGVAQIKEELMKVYD</sequence>
<keyword evidence="3" id="KW-1015">Disulfide bond</keyword>
<evidence type="ECO:0000313" key="8">
    <source>
        <dbReference type="Proteomes" id="UP000020529"/>
    </source>
</evidence>
<dbReference type="AlphaFoldDB" id="A0A015UFV0"/>
<feature type="chain" id="PRO_5001479644" evidence="5">
    <location>
        <begin position="21"/>
        <end position="633"/>
    </location>
</feature>